<dbReference type="SUPFAM" id="SSF161093">
    <property type="entry name" value="MgtE membrane domain-like"/>
    <property type="match status" value="1"/>
</dbReference>
<keyword evidence="6 9" id="KW-1133">Transmembrane helix</keyword>
<comment type="function">
    <text evidence="9">Acts as a magnesium transporter.</text>
</comment>
<dbReference type="Pfam" id="PF03448">
    <property type="entry name" value="MgtE_N"/>
    <property type="match status" value="1"/>
</dbReference>
<evidence type="ECO:0000313" key="11">
    <source>
        <dbReference type="EMBL" id="OGG00471.1"/>
    </source>
</evidence>
<feature type="transmembrane region" description="Helical" evidence="9">
    <location>
        <begin position="420"/>
        <end position="443"/>
    </location>
</feature>
<accession>A0A1F5YJW7</accession>
<keyword evidence="4 9" id="KW-0812">Transmembrane</keyword>
<feature type="transmembrane region" description="Helical" evidence="9">
    <location>
        <begin position="388"/>
        <end position="408"/>
    </location>
</feature>
<keyword evidence="9" id="KW-1003">Cell membrane</keyword>
<dbReference type="InterPro" id="IPR006667">
    <property type="entry name" value="SLC41_membr_dom"/>
</dbReference>
<dbReference type="Gene3D" id="3.10.580.10">
    <property type="entry name" value="CBS-domain"/>
    <property type="match status" value="1"/>
</dbReference>
<dbReference type="InterPro" id="IPR000644">
    <property type="entry name" value="CBS_dom"/>
</dbReference>
<dbReference type="NCBIfam" id="TIGR00400">
    <property type="entry name" value="mgtE"/>
    <property type="match status" value="1"/>
</dbReference>
<evidence type="ECO:0000256" key="4">
    <source>
        <dbReference type="ARBA" id="ARBA00022692"/>
    </source>
</evidence>
<dbReference type="InterPro" id="IPR036739">
    <property type="entry name" value="SLC41_membr_dom_sf"/>
</dbReference>
<dbReference type="InterPro" id="IPR038076">
    <property type="entry name" value="MgtE_N_sf"/>
</dbReference>
<dbReference type="PANTHER" id="PTHR43773">
    <property type="entry name" value="MAGNESIUM TRANSPORTER MGTE"/>
    <property type="match status" value="1"/>
</dbReference>
<dbReference type="PANTHER" id="PTHR43773:SF1">
    <property type="entry name" value="MAGNESIUM TRANSPORTER MGTE"/>
    <property type="match status" value="1"/>
</dbReference>
<feature type="transmembrane region" description="Helical" evidence="9">
    <location>
        <begin position="355"/>
        <end position="376"/>
    </location>
</feature>
<evidence type="ECO:0000256" key="6">
    <source>
        <dbReference type="ARBA" id="ARBA00022989"/>
    </source>
</evidence>
<evidence type="ECO:0000256" key="8">
    <source>
        <dbReference type="PROSITE-ProRule" id="PRU00703"/>
    </source>
</evidence>
<evidence type="ECO:0000256" key="7">
    <source>
        <dbReference type="ARBA" id="ARBA00023136"/>
    </source>
</evidence>
<evidence type="ECO:0000256" key="2">
    <source>
        <dbReference type="ARBA" id="ARBA00009749"/>
    </source>
</evidence>
<keyword evidence="8" id="KW-0129">CBS domain</keyword>
<comment type="caution">
    <text evidence="11">The sequence shown here is derived from an EMBL/GenBank/DDBJ whole genome shotgun (WGS) entry which is preliminary data.</text>
</comment>
<comment type="subunit">
    <text evidence="9">Homodimer.</text>
</comment>
<sequence length="444" mass="49301">MELTLEEVRRLLELGENGRKELSTLVEETHPADLADIIERMAEEERARFFSTLPAELASQTLAETTDENQEELIKSLDDRALSQVFEELPDDDATDIVQELSEKEALRVMRVIEKEDREDIQTLLKYPEDTAGGVMTAELIVVDMGLTAQEAIREVREQGQEIEFYTVYVVDQNKVLRGTISARDLILADPLARVSEIMETDLVSVPPEMDQEDVARTLARYNQVSIPVVLDGRLLGRVTVDDVIDILEEEATEDLFRMSGVHHDESVESVGILHSVRSRLPWLCLNLALIFISANIIKFYIHVLERVTILAMFLPVVAGIGGNTSTQSLAVTLRRLILDETIGGRRRRVLIHESLVALMNGLAISVVIFLAVLFIQKDLSLALTVGGAAWTSMTVAGFIGAFMPIALKALGFDPTVSSTVISNLTDMMSFFLLLGLGALLFLH</sequence>
<feature type="transmembrane region" description="Helical" evidence="9">
    <location>
        <begin position="283"/>
        <end position="302"/>
    </location>
</feature>
<feature type="domain" description="CBS" evidence="10">
    <location>
        <begin position="199"/>
        <end position="256"/>
    </location>
</feature>
<dbReference type="Pfam" id="PF01769">
    <property type="entry name" value="MgtE"/>
    <property type="match status" value="1"/>
</dbReference>
<evidence type="ECO:0000256" key="9">
    <source>
        <dbReference type="RuleBase" id="RU362011"/>
    </source>
</evidence>
<dbReference type="InterPro" id="IPR046342">
    <property type="entry name" value="CBS_dom_sf"/>
</dbReference>
<dbReference type="GO" id="GO:0015095">
    <property type="term" value="F:magnesium ion transmembrane transporter activity"/>
    <property type="evidence" value="ECO:0007669"/>
    <property type="project" value="UniProtKB-UniRule"/>
</dbReference>
<dbReference type="GO" id="GO:0005886">
    <property type="term" value="C:plasma membrane"/>
    <property type="evidence" value="ECO:0007669"/>
    <property type="project" value="UniProtKB-SubCell"/>
</dbReference>
<name>A0A1F5YJW7_9BACT</name>
<dbReference type="Gene3D" id="1.25.60.10">
    <property type="entry name" value="MgtE N-terminal domain-like"/>
    <property type="match status" value="1"/>
</dbReference>
<keyword evidence="3 9" id="KW-0813">Transport</keyword>
<organism evidence="11 12">
    <name type="scientific">Candidatus Glassbacteria bacterium RIFCSPLOWO2_12_FULL_58_11</name>
    <dbReference type="NCBI Taxonomy" id="1817867"/>
    <lineage>
        <taxon>Bacteria</taxon>
        <taxon>Candidatus Glassiibacteriota</taxon>
    </lineage>
</organism>
<dbReference type="Gene3D" id="1.10.357.20">
    <property type="entry name" value="SLC41 divalent cation transporters, integral membrane domain"/>
    <property type="match status" value="1"/>
</dbReference>
<keyword evidence="5 9" id="KW-0460">Magnesium</keyword>
<dbReference type="EMBL" id="MFIX01000256">
    <property type="protein sequence ID" value="OGG00471.1"/>
    <property type="molecule type" value="Genomic_DNA"/>
</dbReference>
<evidence type="ECO:0000313" key="12">
    <source>
        <dbReference type="Proteomes" id="UP000179129"/>
    </source>
</evidence>
<evidence type="ECO:0000256" key="3">
    <source>
        <dbReference type="ARBA" id="ARBA00022448"/>
    </source>
</evidence>
<feature type="domain" description="CBS" evidence="10">
    <location>
        <begin position="136"/>
        <end position="197"/>
    </location>
</feature>
<dbReference type="Pfam" id="PF00571">
    <property type="entry name" value="CBS"/>
    <property type="match status" value="2"/>
</dbReference>
<dbReference type="InterPro" id="IPR006668">
    <property type="entry name" value="Mg_transptr_MgtE_intracell_dom"/>
</dbReference>
<dbReference type="CDD" id="cd04606">
    <property type="entry name" value="CBS_pair_Mg_transporter"/>
    <property type="match status" value="1"/>
</dbReference>
<evidence type="ECO:0000256" key="1">
    <source>
        <dbReference type="ARBA" id="ARBA00004141"/>
    </source>
</evidence>
<evidence type="ECO:0000259" key="10">
    <source>
        <dbReference type="PROSITE" id="PS51371"/>
    </source>
</evidence>
<keyword evidence="9" id="KW-0479">Metal-binding</keyword>
<reference evidence="11 12" key="1">
    <citation type="journal article" date="2016" name="Nat. Commun.">
        <title>Thousands of microbial genomes shed light on interconnected biogeochemical processes in an aquifer system.</title>
        <authorList>
            <person name="Anantharaman K."/>
            <person name="Brown C.T."/>
            <person name="Hug L.A."/>
            <person name="Sharon I."/>
            <person name="Castelle C.J."/>
            <person name="Probst A.J."/>
            <person name="Thomas B.C."/>
            <person name="Singh A."/>
            <person name="Wilkins M.J."/>
            <person name="Karaoz U."/>
            <person name="Brodie E.L."/>
            <person name="Williams K.H."/>
            <person name="Hubbard S.S."/>
            <person name="Banfield J.F."/>
        </authorList>
    </citation>
    <scope>NUCLEOTIDE SEQUENCE [LARGE SCALE GENOMIC DNA]</scope>
</reference>
<proteinExistence type="inferred from homology"/>
<dbReference type="PROSITE" id="PS51371">
    <property type="entry name" value="CBS"/>
    <property type="match status" value="2"/>
</dbReference>
<dbReference type="InterPro" id="IPR006669">
    <property type="entry name" value="MgtE_transporter"/>
</dbReference>
<dbReference type="SMART" id="SM00116">
    <property type="entry name" value="CBS"/>
    <property type="match status" value="2"/>
</dbReference>
<dbReference type="Proteomes" id="UP000179129">
    <property type="component" value="Unassembled WGS sequence"/>
</dbReference>
<dbReference type="SUPFAM" id="SSF158791">
    <property type="entry name" value="MgtE N-terminal domain-like"/>
    <property type="match status" value="1"/>
</dbReference>
<comment type="similarity">
    <text evidence="2 9">Belongs to the SLC41A transporter family.</text>
</comment>
<protein>
    <recommendedName>
        <fullName evidence="9">Magnesium transporter MgtE</fullName>
    </recommendedName>
</protein>
<evidence type="ECO:0000256" key="5">
    <source>
        <dbReference type="ARBA" id="ARBA00022842"/>
    </source>
</evidence>
<dbReference type="STRING" id="1817867.A3F83_07355"/>
<keyword evidence="7 9" id="KW-0472">Membrane</keyword>
<dbReference type="GO" id="GO:0046872">
    <property type="term" value="F:metal ion binding"/>
    <property type="evidence" value="ECO:0007669"/>
    <property type="project" value="UniProtKB-KW"/>
</dbReference>
<dbReference type="SUPFAM" id="SSF54631">
    <property type="entry name" value="CBS-domain pair"/>
    <property type="match status" value="1"/>
</dbReference>
<dbReference type="AlphaFoldDB" id="A0A1F5YJW7"/>
<gene>
    <name evidence="11" type="ORF">A3F83_07355</name>
</gene>
<comment type="subcellular location">
    <subcellularLocation>
        <location evidence="9">Cell membrane</location>
        <topology evidence="9">Multi-pass membrane protein</topology>
    </subcellularLocation>
    <subcellularLocation>
        <location evidence="1">Membrane</location>
        <topology evidence="1">Multi-pass membrane protein</topology>
    </subcellularLocation>
</comment>
<feature type="transmembrane region" description="Helical" evidence="9">
    <location>
        <begin position="308"/>
        <end position="334"/>
    </location>
</feature>
<dbReference type="SMART" id="SM00924">
    <property type="entry name" value="MgtE_N"/>
    <property type="match status" value="1"/>
</dbReference>